<reference evidence="7 8" key="1">
    <citation type="submission" date="2019-01" db="EMBL/GenBank/DDBJ databases">
        <authorList>
            <person name="Chen W.-M."/>
        </authorList>
    </citation>
    <scope>NUCLEOTIDE SEQUENCE [LARGE SCALE GENOMIC DNA]</scope>
    <source>
        <strain evidence="7 8">FSY-9</strain>
    </source>
</reference>
<dbReference type="Gene3D" id="3.40.605.10">
    <property type="entry name" value="Aldehyde Dehydrogenase, Chain A, domain 1"/>
    <property type="match status" value="1"/>
</dbReference>
<dbReference type="InterPro" id="IPR016163">
    <property type="entry name" value="Ald_DH_C"/>
</dbReference>
<evidence type="ECO:0000256" key="2">
    <source>
        <dbReference type="ARBA" id="ARBA00023002"/>
    </source>
</evidence>
<dbReference type="InterPro" id="IPR029510">
    <property type="entry name" value="Ald_DH_CS_GLU"/>
</dbReference>
<evidence type="ECO:0000259" key="6">
    <source>
        <dbReference type="Pfam" id="PF00171"/>
    </source>
</evidence>
<comment type="caution">
    <text evidence="7">The sequence shown here is derived from an EMBL/GenBank/DDBJ whole genome shotgun (WGS) entry which is preliminary data.</text>
</comment>
<sequence>MEDVLTAPRTQLNSPFAASYDNFIGGRWVAPVAGRYFDNISPITGQSVCRVARSDAADIELALDAAHAAREGWGRTSPAERALVLTRIADRLEANLGKLALAETWDNGKPIRETTAADIPLAIDHFRYFAGCIRAQEGSIGEIDHDTMAYHFHEPLGVVGQIIPWNFPILMAAWKLAPAIAAGNCVVLKPAEQTPASILVLAEIIADLLPAGVLNIVNGFGIEAGKPLASSKRIAKIAFTGETSTGRLIMQYASENLIPVTLELGGKSPNIFFEDVCAADDDFFDKAVEGFVMFALNQGEVCTCPSRALIQESIYDRFMEKALARVAAIVQGSPLDMATMIGAQASQEQQEKILRYIDIGRDEGAQVLIGGGAAQLGGDLSGGFYVQPTVFKGHNKMRIFQEEIFGPVVSTTTFKTQEEALAIANDTAFGLGAGVWSRDANTCYRFGRAIQAGRVWTNCYHAYPAHAAFGGYKQSGIGRETHKMMLDHYQQTKNMLVSYSPKKLGFF</sequence>
<proteinExistence type="inferred from homology"/>
<feature type="domain" description="Aldehyde dehydrogenase" evidence="6">
    <location>
        <begin position="28"/>
        <end position="494"/>
    </location>
</feature>
<dbReference type="AlphaFoldDB" id="A0A3S2URM5"/>
<gene>
    <name evidence="7" type="ORF">EOE18_11860</name>
</gene>
<evidence type="ECO:0000256" key="4">
    <source>
        <dbReference type="PROSITE-ProRule" id="PRU10007"/>
    </source>
</evidence>
<organism evidence="7 8">
    <name type="scientific">Novosphingobium umbonatum</name>
    <dbReference type="NCBI Taxonomy" id="1908524"/>
    <lineage>
        <taxon>Bacteria</taxon>
        <taxon>Pseudomonadati</taxon>
        <taxon>Pseudomonadota</taxon>
        <taxon>Alphaproteobacteria</taxon>
        <taxon>Sphingomonadales</taxon>
        <taxon>Sphingomonadaceae</taxon>
        <taxon>Novosphingobium</taxon>
    </lineage>
</organism>
<dbReference type="OrthoDB" id="9802947at2"/>
<dbReference type="FunFam" id="3.40.309.10:FF:000017">
    <property type="entry name" value="Aldehyde dehydrogenase B"/>
    <property type="match status" value="1"/>
</dbReference>
<keyword evidence="2 5" id="KW-0560">Oxidoreductase</keyword>
<evidence type="ECO:0000313" key="7">
    <source>
        <dbReference type="EMBL" id="RVU04482.1"/>
    </source>
</evidence>
<dbReference type="PANTHER" id="PTHR43111">
    <property type="entry name" value="ALDEHYDE DEHYDROGENASE B-RELATED"/>
    <property type="match status" value="1"/>
</dbReference>
<dbReference type="CDD" id="cd07116">
    <property type="entry name" value="ALDH_ACDHII-AcoD"/>
    <property type="match status" value="1"/>
</dbReference>
<dbReference type="PANTHER" id="PTHR43111:SF1">
    <property type="entry name" value="ALDEHYDE DEHYDROGENASE B-RELATED"/>
    <property type="match status" value="1"/>
</dbReference>
<dbReference type="Pfam" id="PF00171">
    <property type="entry name" value="Aldedh"/>
    <property type="match status" value="1"/>
</dbReference>
<dbReference type="Gene3D" id="3.40.309.10">
    <property type="entry name" value="Aldehyde Dehydrogenase, Chain A, domain 2"/>
    <property type="match status" value="1"/>
</dbReference>
<dbReference type="RefSeq" id="WP_127709748.1">
    <property type="nucleotide sequence ID" value="NZ_SACO01000008.1"/>
</dbReference>
<evidence type="ECO:0000313" key="8">
    <source>
        <dbReference type="Proteomes" id="UP000282837"/>
    </source>
</evidence>
<dbReference type="InterPro" id="IPR016161">
    <property type="entry name" value="Ald_DH/histidinol_DH"/>
</dbReference>
<dbReference type="Proteomes" id="UP000282837">
    <property type="component" value="Unassembled WGS sequence"/>
</dbReference>
<dbReference type="InterPro" id="IPR016162">
    <property type="entry name" value="Ald_DH_N"/>
</dbReference>
<dbReference type="PROSITE" id="PS00070">
    <property type="entry name" value="ALDEHYDE_DEHYDR_CYS"/>
    <property type="match status" value="1"/>
</dbReference>
<evidence type="ECO:0000256" key="5">
    <source>
        <dbReference type="RuleBase" id="RU003345"/>
    </source>
</evidence>
<comment type="similarity">
    <text evidence="1 5">Belongs to the aldehyde dehydrogenase family.</text>
</comment>
<dbReference type="GO" id="GO:0004030">
    <property type="term" value="F:aldehyde dehydrogenase [NAD(P)+] activity"/>
    <property type="evidence" value="ECO:0007669"/>
    <property type="project" value="UniProtKB-ARBA"/>
</dbReference>
<protein>
    <recommendedName>
        <fullName evidence="3">Aldehyde dehydrogenase</fullName>
    </recommendedName>
</protein>
<evidence type="ECO:0000256" key="3">
    <source>
        <dbReference type="ARBA" id="ARBA00044146"/>
    </source>
</evidence>
<evidence type="ECO:0000256" key="1">
    <source>
        <dbReference type="ARBA" id="ARBA00009986"/>
    </source>
</evidence>
<name>A0A3S2URM5_9SPHN</name>
<accession>A0A3S2URM5</accession>
<dbReference type="SUPFAM" id="SSF53720">
    <property type="entry name" value="ALDH-like"/>
    <property type="match status" value="1"/>
</dbReference>
<dbReference type="InterPro" id="IPR015590">
    <property type="entry name" value="Aldehyde_DH_dom"/>
</dbReference>
<dbReference type="FunFam" id="3.40.605.10:FF:000001">
    <property type="entry name" value="Aldehyde dehydrogenase 1"/>
    <property type="match status" value="1"/>
</dbReference>
<keyword evidence="8" id="KW-1185">Reference proteome</keyword>
<feature type="active site" evidence="4">
    <location>
        <position position="263"/>
    </location>
</feature>
<dbReference type="PROSITE" id="PS00687">
    <property type="entry name" value="ALDEHYDE_DEHYDR_GLU"/>
    <property type="match status" value="1"/>
</dbReference>
<dbReference type="InterPro" id="IPR016160">
    <property type="entry name" value="Ald_DH_CS_CYS"/>
</dbReference>
<dbReference type="EMBL" id="SACO01000008">
    <property type="protein sequence ID" value="RVU04482.1"/>
    <property type="molecule type" value="Genomic_DNA"/>
</dbReference>